<dbReference type="NCBIfam" id="TIGR00765">
    <property type="entry name" value="yihY_not_rbn"/>
    <property type="match status" value="1"/>
</dbReference>
<evidence type="ECO:0000256" key="5">
    <source>
        <dbReference type="ARBA" id="ARBA00023136"/>
    </source>
</evidence>
<accession>A0AAE3IMW9</accession>
<keyword evidence="3 6" id="KW-0812">Transmembrane</keyword>
<evidence type="ECO:0000256" key="1">
    <source>
        <dbReference type="ARBA" id="ARBA00004651"/>
    </source>
</evidence>
<organism evidence="7 8">
    <name type="scientific">Haoranjiania flava</name>
    <dbReference type="NCBI Taxonomy" id="1856322"/>
    <lineage>
        <taxon>Bacteria</taxon>
        <taxon>Pseudomonadati</taxon>
        <taxon>Bacteroidota</taxon>
        <taxon>Chitinophagia</taxon>
        <taxon>Chitinophagales</taxon>
        <taxon>Chitinophagaceae</taxon>
        <taxon>Haoranjiania</taxon>
    </lineage>
</organism>
<feature type="transmembrane region" description="Helical" evidence="6">
    <location>
        <begin position="146"/>
        <end position="174"/>
    </location>
</feature>
<feature type="transmembrane region" description="Helical" evidence="6">
    <location>
        <begin position="194"/>
        <end position="215"/>
    </location>
</feature>
<feature type="transmembrane region" description="Helical" evidence="6">
    <location>
        <begin position="227"/>
        <end position="248"/>
    </location>
</feature>
<evidence type="ECO:0000256" key="4">
    <source>
        <dbReference type="ARBA" id="ARBA00022989"/>
    </source>
</evidence>
<dbReference type="GO" id="GO:0005886">
    <property type="term" value="C:plasma membrane"/>
    <property type="evidence" value="ECO:0007669"/>
    <property type="project" value="UniProtKB-SubCell"/>
</dbReference>
<name>A0AAE3IMW9_9BACT</name>
<gene>
    <name evidence="7" type="ORF">OD355_10310</name>
</gene>
<evidence type="ECO:0000256" key="3">
    <source>
        <dbReference type="ARBA" id="ARBA00022692"/>
    </source>
</evidence>
<feature type="transmembrane region" description="Helical" evidence="6">
    <location>
        <begin position="260"/>
        <end position="283"/>
    </location>
</feature>
<dbReference type="PIRSF" id="PIRSF035875">
    <property type="entry name" value="RNase_BN"/>
    <property type="match status" value="1"/>
</dbReference>
<protein>
    <submittedName>
        <fullName evidence="7">YihY/virulence factor BrkB family protein</fullName>
    </submittedName>
</protein>
<comment type="subcellular location">
    <subcellularLocation>
        <location evidence="1">Cell membrane</location>
        <topology evidence="1">Multi-pass membrane protein</topology>
    </subcellularLocation>
</comment>
<dbReference type="AlphaFoldDB" id="A0AAE3IMW9"/>
<keyword evidence="8" id="KW-1185">Reference proteome</keyword>
<reference evidence="7" key="1">
    <citation type="submission" date="2022-10" db="EMBL/GenBank/DDBJ databases">
        <authorList>
            <person name="Kim H.S."/>
            <person name="Kim J.-S."/>
            <person name="Suh M.K."/>
            <person name="Eom M.K."/>
            <person name="Lee J.-S."/>
        </authorList>
    </citation>
    <scope>NUCLEOTIDE SEQUENCE</scope>
    <source>
        <strain evidence="7">LIP-5</strain>
    </source>
</reference>
<feature type="transmembrane region" description="Helical" evidence="6">
    <location>
        <begin position="43"/>
        <end position="67"/>
    </location>
</feature>
<dbReference type="Proteomes" id="UP001209317">
    <property type="component" value="Unassembled WGS sequence"/>
</dbReference>
<keyword evidence="4 6" id="KW-1133">Transmembrane helix</keyword>
<sequence>MKNLYKKIIPLKIRENISMFGSAWKQTFADFFDYKLLRMSAALAYYAIFALVPMLVIIISIATIMTVDKPIGTIYLHMRSFVGDGAAKQIETMLTSALNSKNSGLAQIASIIALIFSATGVFTEIQDSINVIWRLKAKPKKGWLKLLINRLLSFSIVISLGFILLVSLILNAVLDSISEQLYRVLPQIEVYNAYMLNLLLTFVTTGLLFGIIFKVLPDAKIMWRDVFNGAIITSLMFMLGKFGISYYLQKSPVASTYGAAGSIVVILLFVYYSAIILYLGAAFTRAYAKIKGREIYPNKYAVWVERVEKNYAVQPDVPLTETNT</sequence>
<keyword evidence="2" id="KW-1003">Cell membrane</keyword>
<evidence type="ECO:0000256" key="6">
    <source>
        <dbReference type="SAM" id="Phobius"/>
    </source>
</evidence>
<dbReference type="PANTHER" id="PTHR30213:SF1">
    <property type="entry name" value="INNER MEMBRANE PROTEIN YHJD"/>
    <property type="match status" value="1"/>
</dbReference>
<dbReference type="RefSeq" id="WP_263038393.1">
    <property type="nucleotide sequence ID" value="NZ_JAOTPL010000015.1"/>
</dbReference>
<dbReference type="EMBL" id="JAOTPL010000015">
    <property type="protein sequence ID" value="MCU7694908.1"/>
    <property type="molecule type" value="Genomic_DNA"/>
</dbReference>
<dbReference type="PANTHER" id="PTHR30213">
    <property type="entry name" value="INNER MEMBRANE PROTEIN YHJD"/>
    <property type="match status" value="1"/>
</dbReference>
<evidence type="ECO:0000313" key="7">
    <source>
        <dbReference type="EMBL" id="MCU7694908.1"/>
    </source>
</evidence>
<comment type="caution">
    <text evidence="7">The sequence shown here is derived from an EMBL/GenBank/DDBJ whole genome shotgun (WGS) entry which is preliminary data.</text>
</comment>
<dbReference type="Pfam" id="PF03631">
    <property type="entry name" value="Virul_fac_BrkB"/>
    <property type="match status" value="1"/>
</dbReference>
<keyword evidence="5 6" id="KW-0472">Membrane</keyword>
<dbReference type="InterPro" id="IPR017039">
    <property type="entry name" value="Virul_fac_BrkB"/>
</dbReference>
<proteinExistence type="predicted"/>
<feature type="transmembrane region" description="Helical" evidence="6">
    <location>
        <begin position="104"/>
        <end position="125"/>
    </location>
</feature>
<evidence type="ECO:0000313" key="8">
    <source>
        <dbReference type="Proteomes" id="UP001209317"/>
    </source>
</evidence>
<evidence type="ECO:0000256" key="2">
    <source>
        <dbReference type="ARBA" id="ARBA00022475"/>
    </source>
</evidence>